<sequence length="909" mass="91684">MVAEHVAPAPPGTSDGLVRAAEAAIRESGADPWRARRRARRVLEAALARGNAEAACVALRALALAARELGDLRLAESHLHRAIRAGAGVPRRLAQARMSLVGVRTELGDPAGALRVARQAERDLPPEDRAALAVQRAIALVRLGRHGEAARLCDRALAAPGADADPRLRCAALLHRGLARTYLGEHAAGAEDLAGCLRLATAAGLGHLAALAEAGLSFNAARRGDIPAAFAHHAAAERGLAGRPDRLAALRCDFAEALVAARLPGEARALLLAAVPELEAAGALVRLAEARLLLAQAELLTGDPHQASQTVRLARAELAGQGRHAWTPLADDVIVRARLALEPATPGLLADVLGCADALRAAGWATADAALRRTAAELAAELGDHRTAGRLLDEVIATRRPGLGRTHALAVHHAVALRRALAGDRAGALAAVAAGLREVDGRDVPAPIRAHAARPAEELAALGLELALHTGDAAAVLGCAERWRACVRGEPPGAFPADRLRRALGDAVLVELVRHGDALAAVVVTGDGCTMRGLGSYRDAVEATVRLRYCLRRRALRDDAGAPDGIARESAALAALLLDPLGLDLSGGPVVIVPTGALHTVPWPVLPPLRGRPVCVAPSAAAWLSAATAAYGPLGRIGNTVPCPARHAGDTPPDRVGRPDTTAPGPAAGRADSTVPGPPGHADGMVSGPAGRAGIAAPGLAGHAHGTVPGRTGCAAHGTSGAARSATVIAVAGPGLAHAEAEVAAVLGAHPGAARVPARTGAVLEALAAADVAHIAAHGMFCAHSPLLSSIALDDGPLLAYDLLRLDRVPALVVLSACDSGLAHAPADGAPLGLAGTFLDRGAACVVAGLVPVRDEDALALMTAFHRLLAAGTAPAAALAAAAGATGVAGFVCLGAGWPVTPEAEAGAG</sequence>
<dbReference type="EMBL" id="VFPQ01000001">
    <property type="protein sequence ID" value="TQM74574.1"/>
    <property type="molecule type" value="Genomic_DNA"/>
</dbReference>
<evidence type="ECO:0000259" key="2">
    <source>
        <dbReference type="Pfam" id="PF12770"/>
    </source>
</evidence>
<dbReference type="RefSeq" id="WP_142258728.1">
    <property type="nucleotide sequence ID" value="NZ_BMPV01000003.1"/>
</dbReference>
<gene>
    <name evidence="3" type="ORF">FHX40_1252</name>
</gene>
<feature type="region of interest" description="Disordered" evidence="1">
    <location>
        <begin position="642"/>
        <end position="702"/>
    </location>
</feature>
<proteinExistence type="predicted"/>
<dbReference type="Pfam" id="PF12770">
    <property type="entry name" value="CHAT"/>
    <property type="match status" value="1"/>
</dbReference>
<feature type="compositionally biased region" description="Low complexity" evidence="1">
    <location>
        <begin position="688"/>
        <end position="702"/>
    </location>
</feature>
<feature type="compositionally biased region" description="Basic and acidic residues" evidence="1">
    <location>
        <begin position="647"/>
        <end position="658"/>
    </location>
</feature>
<organism evidence="3 4">
    <name type="scientific">Thermopolyspora flexuosa</name>
    <dbReference type="NCBI Taxonomy" id="103836"/>
    <lineage>
        <taxon>Bacteria</taxon>
        <taxon>Bacillati</taxon>
        <taxon>Actinomycetota</taxon>
        <taxon>Actinomycetes</taxon>
        <taxon>Streptosporangiales</taxon>
        <taxon>Streptosporangiaceae</taxon>
        <taxon>Thermopolyspora</taxon>
    </lineage>
</organism>
<accession>A0A543IVG6</accession>
<name>A0A543IVG6_9ACTN</name>
<evidence type="ECO:0000256" key="1">
    <source>
        <dbReference type="SAM" id="MobiDB-lite"/>
    </source>
</evidence>
<dbReference type="Proteomes" id="UP000319213">
    <property type="component" value="Unassembled WGS sequence"/>
</dbReference>
<dbReference type="OrthoDB" id="9761935at2"/>
<evidence type="ECO:0000313" key="4">
    <source>
        <dbReference type="Proteomes" id="UP000319213"/>
    </source>
</evidence>
<dbReference type="InterPro" id="IPR011990">
    <property type="entry name" value="TPR-like_helical_dom_sf"/>
</dbReference>
<dbReference type="AlphaFoldDB" id="A0A543IVG6"/>
<reference evidence="3 4" key="1">
    <citation type="submission" date="2019-06" db="EMBL/GenBank/DDBJ databases">
        <title>Sequencing the genomes of 1000 actinobacteria strains.</title>
        <authorList>
            <person name="Klenk H.-P."/>
        </authorList>
    </citation>
    <scope>NUCLEOTIDE SEQUENCE [LARGE SCALE GENOMIC DNA]</scope>
    <source>
        <strain evidence="3 4">DSM 43186</strain>
    </source>
</reference>
<comment type="caution">
    <text evidence="3">The sequence shown here is derived from an EMBL/GenBank/DDBJ whole genome shotgun (WGS) entry which is preliminary data.</text>
</comment>
<feature type="domain" description="CHAT" evidence="2">
    <location>
        <begin position="570"/>
        <end position="882"/>
    </location>
</feature>
<dbReference type="Gene3D" id="1.25.40.10">
    <property type="entry name" value="Tetratricopeptide repeat domain"/>
    <property type="match status" value="1"/>
</dbReference>
<keyword evidence="4" id="KW-1185">Reference proteome</keyword>
<dbReference type="SUPFAM" id="SSF48452">
    <property type="entry name" value="TPR-like"/>
    <property type="match status" value="1"/>
</dbReference>
<protein>
    <submittedName>
        <fullName evidence="3">CHAT domain-containing protein</fullName>
    </submittedName>
</protein>
<evidence type="ECO:0000313" key="3">
    <source>
        <dbReference type="EMBL" id="TQM74574.1"/>
    </source>
</evidence>
<dbReference type="InterPro" id="IPR024983">
    <property type="entry name" value="CHAT_dom"/>
</dbReference>